<evidence type="ECO:0000256" key="8">
    <source>
        <dbReference type="SAM" id="SignalP"/>
    </source>
</evidence>
<dbReference type="GO" id="GO:0042417">
    <property type="term" value="P:dopamine metabolic process"/>
    <property type="evidence" value="ECO:0007669"/>
    <property type="project" value="TreeGrafter"/>
</dbReference>
<dbReference type="Proteomes" id="UP000515145">
    <property type="component" value="Chromosome 10"/>
</dbReference>
<dbReference type="PROSITE" id="PS51682">
    <property type="entry name" value="SAM_OMT_I"/>
    <property type="match status" value="1"/>
</dbReference>
<dbReference type="AlphaFoldDB" id="A0A6P7J7A0"/>
<dbReference type="GO" id="GO:0032259">
    <property type="term" value="P:methylation"/>
    <property type="evidence" value="ECO:0007669"/>
    <property type="project" value="UniProtKB-KW"/>
</dbReference>
<keyword evidence="10 11" id="KW-0472">Membrane</keyword>
<dbReference type="OrthoDB" id="186626at2759"/>
<dbReference type="GeneID" id="114442839"/>
<evidence type="ECO:0000256" key="1">
    <source>
        <dbReference type="ARBA" id="ARBA00012880"/>
    </source>
</evidence>
<comment type="similarity">
    <text evidence="7">Belongs to the class I-like SAM-binding methyltransferase superfamily. Cation-dependent O-methyltransferase family.</text>
</comment>
<dbReference type="InterPro" id="IPR002935">
    <property type="entry name" value="SAM_O-MeTrfase"/>
</dbReference>
<accession>A0A6P7J7A0</accession>
<dbReference type="PANTHER" id="PTHR43836:SF3">
    <property type="entry name" value="CATECHOL O-METHYLTRANSFERASE"/>
    <property type="match status" value="1"/>
</dbReference>
<evidence type="ECO:0000256" key="2">
    <source>
        <dbReference type="ARBA" id="ARBA00022603"/>
    </source>
</evidence>
<keyword evidence="10 11" id="KW-0812">Transmembrane</keyword>
<keyword evidence="2" id="KW-0489">Methyltransferase</keyword>
<evidence type="ECO:0000256" key="5">
    <source>
        <dbReference type="ARBA" id="ARBA00022867"/>
    </source>
</evidence>
<name>A0A6P7J7A0_9TELE</name>
<keyword evidence="6" id="KW-0128">Catecholamine metabolism</keyword>
<evidence type="ECO:0000256" key="7">
    <source>
        <dbReference type="ARBA" id="ARBA00023453"/>
    </source>
</evidence>
<feature type="chain" id="PRO_5044651287" description="catechol O-methyltransferase" evidence="8">
    <location>
        <begin position="20"/>
        <end position="265"/>
    </location>
</feature>
<evidence type="ECO:0000256" key="4">
    <source>
        <dbReference type="ARBA" id="ARBA00022691"/>
    </source>
</evidence>
<keyword evidence="8" id="KW-0732">Signal</keyword>
<organism evidence="9 10">
    <name type="scientific">Parambassis ranga</name>
    <name type="common">Indian glassy fish</name>
    <dbReference type="NCBI Taxonomy" id="210632"/>
    <lineage>
        <taxon>Eukaryota</taxon>
        <taxon>Metazoa</taxon>
        <taxon>Chordata</taxon>
        <taxon>Craniata</taxon>
        <taxon>Vertebrata</taxon>
        <taxon>Euteleostomi</taxon>
        <taxon>Actinopterygii</taxon>
        <taxon>Neopterygii</taxon>
        <taxon>Teleostei</taxon>
        <taxon>Neoteleostei</taxon>
        <taxon>Acanthomorphata</taxon>
        <taxon>Ovalentaria</taxon>
        <taxon>Ambassidae</taxon>
        <taxon>Parambassis</taxon>
    </lineage>
</organism>
<dbReference type="RefSeq" id="XP_028272451.1">
    <property type="nucleotide sequence ID" value="XM_028416650.1"/>
</dbReference>
<dbReference type="GO" id="GO:0016206">
    <property type="term" value="F:catechol O-methyltransferase activity"/>
    <property type="evidence" value="ECO:0007669"/>
    <property type="project" value="UniProtKB-EC"/>
</dbReference>
<dbReference type="Pfam" id="PF01596">
    <property type="entry name" value="Methyltransf_3"/>
    <property type="match status" value="1"/>
</dbReference>
<keyword evidence="4" id="KW-0949">S-adenosyl-L-methionine</keyword>
<dbReference type="EC" id="2.1.1.6" evidence="1"/>
<keyword evidence="5" id="KW-0531">Neurotransmitter degradation</keyword>
<evidence type="ECO:0000313" key="10">
    <source>
        <dbReference type="RefSeq" id="XP_028272450.1"/>
    </source>
</evidence>
<dbReference type="SUPFAM" id="SSF53335">
    <property type="entry name" value="S-adenosyl-L-methionine-dependent methyltransferases"/>
    <property type="match status" value="1"/>
</dbReference>
<feature type="signal peptide" evidence="8">
    <location>
        <begin position="1"/>
        <end position="19"/>
    </location>
</feature>
<evidence type="ECO:0000256" key="3">
    <source>
        <dbReference type="ARBA" id="ARBA00022679"/>
    </source>
</evidence>
<evidence type="ECO:0000313" key="11">
    <source>
        <dbReference type="RefSeq" id="XP_028272451.1"/>
    </source>
</evidence>
<keyword evidence="3" id="KW-0808">Transferase</keyword>
<dbReference type="RefSeq" id="XP_028272450.1">
    <property type="nucleotide sequence ID" value="XM_028416649.1"/>
</dbReference>
<dbReference type="GO" id="GO:0032502">
    <property type="term" value="P:developmental process"/>
    <property type="evidence" value="ECO:0007669"/>
    <property type="project" value="TreeGrafter"/>
</dbReference>
<protein>
    <recommendedName>
        <fullName evidence="1">catechol O-methyltransferase</fullName>
        <ecNumber evidence="1">2.1.1.6</ecNumber>
    </recommendedName>
</protein>
<dbReference type="InterPro" id="IPR029063">
    <property type="entry name" value="SAM-dependent_MTases_sf"/>
</dbReference>
<proteinExistence type="inferred from homology"/>
<dbReference type="GO" id="GO:0042424">
    <property type="term" value="P:catecholamine catabolic process"/>
    <property type="evidence" value="ECO:0007669"/>
    <property type="project" value="TreeGrafter"/>
</dbReference>
<dbReference type="PANTHER" id="PTHR43836">
    <property type="entry name" value="CATECHOL O-METHYLTRANSFERASE 1-RELATED"/>
    <property type="match status" value="1"/>
</dbReference>
<dbReference type="Gene3D" id="3.40.50.150">
    <property type="entry name" value="Vaccinia Virus protein VP39"/>
    <property type="match status" value="1"/>
</dbReference>
<gene>
    <name evidence="10 11" type="primary">LOC114442839</name>
</gene>
<sequence>MWLITVTVPLLPAIILVSSRFRVKVATLCHRALIWALRLVRRRVCVRSTHGFVFTNCTHGKADSVLETFDLYAETHPMLSIGPQIGEVLDEVVRRVCPLRVLELGMHCGYSSVRLLRLLPPAGKLITVELDPITADLGEEIILVAGFKHSQFQVLTCSSAEAIPTLSSVLESNQWTSDGISLVLMDHDPQQYLPDLLALEREELLCPSGCSVLLIKRNHTADDLRGIQDHIRERADCYCIKTDHQFMMEIFYQTQSVSVNNDSKA</sequence>
<reference evidence="10 11" key="1">
    <citation type="submission" date="2025-04" db="UniProtKB">
        <authorList>
            <consortium name="RefSeq"/>
        </authorList>
    </citation>
    <scope>IDENTIFICATION</scope>
</reference>
<evidence type="ECO:0000313" key="9">
    <source>
        <dbReference type="Proteomes" id="UP000515145"/>
    </source>
</evidence>
<evidence type="ECO:0000256" key="6">
    <source>
        <dbReference type="ARBA" id="ARBA00022939"/>
    </source>
</evidence>
<keyword evidence="9" id="KW-1185">Reference proteome</keyword>